<dbReference type="EMBL" id="MN740015">
    <property type="protein sequence ID" value="QHT84071.1"/>
    <property type="molecule type" value="Genomic_DNA"/>
</dbReference>
<protein>
    <submittedName>
        <fullName evidence="2">Uncharacterized protein</fullName>
    </submittedName>
</protein>
<feature type="compositionally biased region" description="Polar residues" evidence="1">
    <location>
        <begin position="107"/>
        <end position="128"/>
    </location>
</feature>
<feature type="compositionally biased region" description="Basic and acidic residues" evidence="1">
    <location>
        <begin position="1"/>
        <end position="14"/>
    </location>
</feature>
<feature type="region of interest" description="Disordered" evidence="1">
    <location>
        <begin position="103"/>
        <end position="132"/>
    </location>
</feature>
<organism evidence="2">
    <name type="scientific">viral metagenome</name>
    <dbReference type="NCBI Taxonomy" id="1070528"/>
    <lineage>
        <taxon>unclassified sequences</taxon>
        <taxon>metagenomes</taxon>
        <taxon>organismal metagenomes</taxon>
    </lineage>
</organism>
<accession>A0A6C0HTQ5</accession>
<evidence type="ECO:0000313" key="2">
    <source>
        <dbReference type="EMBL" id="QHT84071.1"/>
    </source>
</evidence>
<feature type="region of interest" description="Disordered" evidence="1">
    <location>
        <begin position="206"/>
        <end position="228"/>
    </location>
</feature>
<name>A0A6C0HTQ5_9ZZZZ</name>
<dbReference type="AlphaFoldDB" id="A0A6C0HTQ5"/>
<feature type="compositionally biased region" description="Basic and acidic residues" evidence="1">
    <location>
        <begin position="214"/>
        <end position="223"/>
    </location>
</feature>
<sequence length="360" mass="41565">MENKKISIDLEHFKISNSGGTRKKKKTDGESTPIQVRQPRTPRDRTTKRHSLLKFLRKHQEKNYQKLTEDESYTHAMEHQEVKNELDDTLSYLMNLVEKENKEHKGNSYTSTTVPNYTLKHTPSTSPLHENRRHSFTNENVSMEFPVAVPAHTAPVMQLNPQYGCLKQGNLPTYRNYMQKQQQPRPPFYESSNVPSYEGVLSRHDNISEPLDANPERDVDRRSGGFGRSDVGADTLSFENATSEFSMNPIDPSKVKLKYMRQKRTNSRTFKLGKSKNQPKVGVLISNRTIRKGITNQGFLLKQTPMHEIRKFLEKRGLVKVGTAAPNEVLRKMYESTKMMCGEVYNHNSETLLHNFIHMK</sequence>
<proteinExistence type="predicted"/>
<reference evidence="2" key="1">
    <citation type="journal article" date="2020" name="Nature">
        <title>Giant virus diversity and host interactions through global metagenomics.</title>
        <authorList>
            <person name="Schulz F."/>
            <person name="Roux S."/>
            <person name="Paez-Espino D."/>
            <person name="Jungbluth S."/>
            <person name="Walsh D.A."/>
            <person name="Denef V.J."/>
            <person name="McMahon K.D."/>
            <person name="Konstantinidis K.T."/>
            <person name="Eloe-Fadrosh E.A."/>
            <person name="Kyrpides N.C."/>
            <person name="Woyke T."/>
        </authorList>
    </citation>
    <scope>NUCLEOTIDE SEQUENCE</scope>
    <source>
        <strain evidence="2">GVMAG-M-3300023184-16</strain>
    </source>
</reference>
<feature type="region of interest" description="Disordered" evidence="1">
    <location>
        <begin position="1"/>
        <end position="48"/>
    </location>
</feature>
<evidence type="ECO:0000256" key="1">
    <source>
        <dbReference type="SAM" id="MobiDB-lite"/>
    </source>
</evidence>